<gene>
    <name evidence="5" type="ORF">K875_03972</name>
</gene>
<sequence>MSIQVTTIGDLVDHQAQRSHNDALVMPGARLTYPQLSELTDRVAASLLGLGVGRGDKVAILMPNTIDYIAALIASAKLGAITVPINGRFKVHECSHVVGHSDAKILITAADPNGTDYPALIGEVFPELRNHCAADELELASAPFLRRIVNLDSTTPGGCLTRADFERVRERIDVEQVKAMQCRVRVRDIALLVYTSGTTARPKGCLLTHEALTRHGENIVRTRFLLTEQDSFWDPLPLFHCGGIVPMFGCFAVGAKFCHPGFFEPKAALRTMEQERCTVLYPTFEPIWCAVLDHPDFAATDLSAVRLIQNVAAPARLAQFEARMPFARQMPSYGSTECAANLTIPLPDDPYEVRMHTSGRPLDGLEVQIVDPDTGTPLEPGQMGELCWRGYCSFEGYYKDDRATAAAFDDDGWFHSGDRASVDPAGNLVYGGRLKDMLKVGGENVAAIEIEGYLVRHPAVAIAQVVGVPDARYDEVPAAFVQLVPGQGLLESELVEFCRGAIATYKVPRYVRFVTEWPMSGTKVQKFVLKERLTAELAAAGITEAPKVISNRSGRVDVR</sequence>
<dbReference type="InterPro" id="IPR045851">
    <property type="entry name" value="AMP-bd_C_sf"/>
</dbReference>
<evidence type="ECO:0000259" key="4">
    <source>
        <dbReference type="Pfam" id="PF13193"/>
    </source>
</evidence>
<dbReference type="GO" id="GO:0031956">
    <property type="term" value="F:medium-chain fatty acid-CoA ligase activity"/>
    <property type="evidence" value="ECO:0007669"/>
    <property type="project" value="TreeGrafter"/>
</dbReference>
<evidence type="ECO:0008006" key="7">
    <source>
        <dbReference type="Google" id="ProtNLM"/>
    </source>
</evidence>
<dbReference type="SUPFAM" id="SSF56801">
    <property type="entry name" value="Acetyl-CoA synthetase-like"/>
    <property type="match status" value="1"/>
</dbReference>
<dbReference type="Pfam" id="PF13193">
    <property type="entry name" value="AMP-binding_C"/>
    <property type="match status" value="1"/>
</dbReference>
<reference evidence="5 6" key="1">
    <citation type="submission" date="2014-04" db="EMBL/GenBank/DDBJ databases">
        <title>The Genome Sequence of Mycobacterium tuberculosis TKK-01-0051.</title>
        <authorList>
            <consortium name="The Broad Institute Genomics Platform"/>
            <consortium name="The Broad Institute Genome Sequencing Center for Infectious Disease"/>
            <person name="Earl A.M."/>
            <person name="Cohen K."/>
            <person name="Pym A."/>
            <person name="Bishai W."/>
            <person name="Maharaj K."/>
            <person name="Desjardins C."/>
            <person name="Abeel T."/>
            <person name="Young S."/>
            <person name="Zeng Q."/>
            <person name="Gargeya S."/>
            <person name="Abouelleil A."/>
            <person name="Alvarado L."/>
            <person name="Chapman S.B."/>
            <person name="Gainer-Dewar J."/>
            <person name="Goldberg J."/>
            <person name="Griggs A."/>
            <person name="Gujja S."/>
            <person name="Hansen M."/>
            <person name="Howarth C."/>
            <person name="Imamovic A."/>
            <person name="Larimer J."/>
            <person name="Murphy C."/>
            <person name="Naylor J."/>
            <person name="Pearson M."/>
            <person name="Poon T.W."/>
            <person name="Priest M."/>
            <person name="Roberts A."/>
            <person name="Saif S."/>
            <person name="Shea T."/>
            <person name="Sykes S."/>
            <person name="Wortman J."/>
            <person name="Nusbaum C."/>
            <person name="Birren B."/>
        </authorList>
    </citation>
    <scope>NUCLEOTIDE SEQUENCE [LARGE SCALE GENOMIC DNA]</scope>
    <source>
        <strain evidence="5 6">TKK-01-0051</strain>
    </source>
</reference>
<proteinExistence type="inferred from homology"/>
<evidence type="ECO:0000313" key="5">
    <source>
        <dbReference type="EMBL" id="KBZ61021.1"/>
    </source>
</evidence>
<dbReference type="PATRIC" id="fig|1324261.3.peg.4011"/>
<keyword evidence="6" id="KW-1185">Reference proteome</keyword>
<dbReference type="PANTHER" id="PTHR43201">
    <property type="entry name" value="ACYL-COA SYNTHETASE"/>
    <property type="match status" value="1"/>
</dbReference>
<dbReference type="HOGENOM" id="CLU_000022_59_7_11"/>
<feature type="domain" description="AMP-dependent synthetase/ligase" evidence="3">
    <location>
        <begin position="14"/>
        <end position="398"/>
    </location>
</feature>
<evidence type="ECO:0000259" key="3">
    <source>
        <dbReference type="Pfam" id="PF00501"/>
    </source>
</evidence>
<feature type="domain" description="AMP-binding enzyme C-terminal" evidence="4">
    <location>
        <begin position="449"/>
        <end position="521"/>
    </location>
</feature>
<comment type="similarity">
    <text evidence="1">Belongs to the ATP-dependent AMP-binding enzyme family.</text>
</comment>
<dbReference type="EMBL" id="JLXW01000010">
    <property type="protein sequence ID" value="KBZ61021.1"/>
    <property type="molecule type" value="Genomic_DNA"/>
</dbReference>
<dbReference type="Proteomes" id="UP000025947">
    <property type="component" value="Unassembled WGS sequence"/>
</dbReference>
<dbReference type="Gene3D" id="3.30.300.30">
    <property type="match status" value="1"/>
</dbReference>
<accession>A0A051TXE1</accession>
<evidence type="ECO:0000256" key="1">
    <source>
        <dbReference type="ARBA" id="ARBA00006432"/>
    </source>
</evidence>
<dbReference type="GO" id="GO:0006631">
    <property type="term" value="P:fatty acid metabolic process"/>
    <property type="evidence" value="ECO:0007669"/>
    <property type="project" value="TreeGrafter"/>
</dbReference>
<keyword evidence="2" id="KW-0436">Ligase</keyword>
<evidence type="ECO:0000256" key="2">
    <source>
        <dbReference type="ARBA" id="ARBA00022598"/>
    </source>
</evidence>
<organism evidence="5 6">
    <name type="scientific">Mycobacterium [tuberculosis] TKK-01-0051</name>
    <dbReference type="NCBI Taxonomy" id="1324261"/>
    <lineage>
        <taxon>Bacteria</taxon>
        <taxon>Bacillati</taxon>
        <taxon>Actinomycetota</taxon>
        <taxon>Actinomycetes</taxon>
        <taxon>Mycobacteriales</taxon>
        <taxon>Mycobacteriaceae</taxon>
        <taxon>Mycobacterium</taxon>
        <taxon>Mycobacterium avium complex (MAC)</taxon>
    </lineage>
</organism>
<dbReference type="RefSeq" id="WP_044486418.1">
    <property type="nucleotide sequence ID" value="NZ_KK328284.1"/>
</dbReference>
<dbReference type="InterPro" id="IPR025110">
    <property type="entry name" value="AMP-bd_C"/>
</dbReference>
<evidence type="ECO:0000313" key="6">
    <source>
        <dbReference type="Proteomes" id="UP000025947"/>
    </source>
</evidence>
<dbReference type="InterPro" id="IPR042099">
    <property type="entry name" value="ANL_N_sf"/>
</dbReference>
<dbReference type="InterPro" id="IPR000873">
    <property type="entry name" value="AMP-dep_synth/lig_dom"/>
</dbReference>
<dbReference type="Pfam" id="PF00501">
    <property type="entry name" value="AMP-binding"/>
    <property type="match status" value="1"/>
</dbReference>
<protein>
    <recommendedName>
        <fullName evidence="7">Fatty-acid-CoA ligase FadD35</fullName>
    </recommendedName>
</protein>
<dbReference type="AlphaFoldDB" id="A0A051TXE1"/>
<name>A0A051TXE1_9MYCO</name>
<comment type="caution">
    <text evidence="5">The sequence shown here is derived from an EMBL/GenBank/DDBJ whole genome shotgun (WGS) entry which is preliminary data.</text>
</comment>
<dbReference type="Gene3D" id="3.40.50.12780">
    <property type="entry name" value="N-terminal domain of ligase-like"/>
    <property type="match status" value="1"/>
</dbReference>
<dbReference type="PANTHER" id="PTHR43201:SF5">
    <property type="entry name" value="MEDIUM-CHAIN ACYL-COA LIGASE ACSF2, MITOCHONDRIAL"/>
    <property type="match status" value="1"/>
</dbReference>